<evidence type="ECO:0000256" key="4">
    <source>
        <dbReference type="ARBA" id="ARBA00022597"/>
    </source>
</evidence>
<evidence type="ECO:0000259" key="10">
    <source>
        <dbReference type="PROSITE" id="PS50893"/>
    </source>
</evidence>
<dbReference type="InterPro" id="IPR003439">
    <property type="entry name" value="ABC_transporter-like_ATP-bd"/>
</dbReference>
<dbReference type="CDD" id="cd03216">
    <property type="entry name" value="ABC_Carb_Monos_I"/>
    <property type="match status" value="1"/>
</dbReference>
<dbReference type="SMART" id="SM00382">
    <property type="entry name" value="AAA"/>
    <property type="match status" value="2"/>
</dbReference>
<dbReference type="InterPro" id="IPR003593">
    <property type="entry name" value="AAA+_ATPase"/>
</dbReference>
<proteinExistence type="inferred from homology"/>
<keyword evidence="9" id="KW-0472">Membrane</keyword>
<dbReference type="Pfam" id="PF00005">
    <property type="entry name" value="ABC_tran"/>
    <property type="match status" value="2"/>
</dbReference>
<dbReference type="EMBL" id="MDEO01000027">
    <property type="protein sequence ID" value="OCX22160.1"/>
    <property type="molecule type" value="Genomic_DNA"/>
</dbReference>
<dbReference type="PROSITE" id="PS50893">
    <property type="entry name" value="ABC_TRANSPORTER_2"/>
    <property type="match status" value="2"/>
</dbReference>
<dbReference type="GO" id="GO:0005524">
    <property type="term" value="F:ATP binding"/>
    <property type="evidence" value="ECO:0007669"/>
    <property type="project" value="UniProtKB-KW"/>
</dbReference>
<dbReference type="Proteomes" id="UP000094412">
    <property type="component" value="Unassembled WGS sequence"/>
</dbReference>
<sequence>MTEETPNHRPVLEMRGIRKAYGPVRVLEDVGLSLQEGEVRCLAGENGSGKSTLIKVLSGVVGADAGSVAINGKASGQDAKAAIAAGLSVIYQDFSLFPNLSVWENIGFLAAVTTGDRWHRRGSRRKLAIDTLKRMQVDIDPDMPVELLPVASKQLVAIARALANQARIIVMDEPTTALTRSEVAKLLEIVSALKAQGVAFLFVSHKIEEVFAVCDTVTVLRDGRVVVEGPIGEFDPARLVEAMTGRSIDSQRLPRTEFPAASPFLSAKKLGRRGEFANVDLDLRPGEIVSVVGLLGSGRTELALTLFGRLSPDAGEITVDGRPVSFASVSDAIERGIAYVPEDRLTEGLFLNQPIRDNIIVSSLEKNTKGGIVDAAALVRRAQDAVKKLRIKTPGITPPVATLSGGNQQRVVLARWMERDPKLMILNGPTVGVDVGSKREIHELLIALSRAGTAVMVVTDDISEAIALSDRILVMVRGHITANFDATEINEEKLYKEVVREDRP</sequence>
<dbReference type="AlphaFoldDB" id="A0A1C2E573"/>
<dbReference type="InterPro" id="IPR017871">
    <property type="entry name" value="ABC_transporter-like_CS"/>
</dbReference>
<keyword evidence="4" id="KW-0762">Sugar transport</keyword>
<dbReference type="InterPro" id="IPR027417">
    <property type="entry name" value="P-loop_NTPase"/>
</dbReference>
<keyword evidence="2" id="KW-0813">Transport</keyword>
<evidence type="ECO:0000313" key="12">
    <source>
        <dbReference type="Proteomes" id="UP000094412"/>
    </source>
</evidence>
<keyword evidence="8" id="KW-1278">Translocase</keyword>
<feature type="domain" description="ABC transporter" evidence="10">
    <location>
        <begin position="12"/>
        <end position="247"/>
    </location>
</feature>
<evidence type="ECO:0000256" key="6">
    <source>
        <dbReference type="ARBA" id="ARBA00022741"/>
    </source>
</evidence>
<dbReference type="SUPFAM" id="SSF52540">
    <property type="entry name" value="P-loop containing nucleoside triphosphate hydrolases"/>
    <property type="match status" value="2"/>
</dbReference>
<dbReference type="InterPro" id="IPR050107">
    <property type="entry name" value="ABC_carbohydrate_import_ATPase"/>
</dbReference>
<name>A0A1C2E573_9HYPH</name>
<accession>A0A1C2E573</accession>
<dbReference type="GO" id="GO:0016887">
    <property type="term" value="F:ATP hydrolysis activity"/>
    <property type="evidence" value="ECO:0007669"/>
    <property type="project" value="InterPro"/>
</dbReference>
<dbReference type="CDD" id="cd03215">
    <property type="entry name" value="ABC_Carb_Monos_II"/>
    <property type="match status" value="1"/>
</dbReference>
<evidence type="ECO:0000256" key="1">
    <source>
        <dbReference type="ARBA" id="ARBA00005417"/>
    </source>
</evidence>
<evidence type="ECO:0000256" key="2">
    <source>
        <dbReference type="ARBA" id="ARBA00022448"/>
    </source>
</evidence>
<reference evidence="11 12" key="1">
    <citation type="submission" date="2016-08" db="EMBL/GenBank/DDBJ databases">
        <title>Whole genome sequence of Mesorhizobium sp. strain UASWS1009 isolated from industrial sewage.</title>
        <authorList>
            <person name="Crovadore J."/>
            <person name="Calmin G."/>
            <person name="Chablais R."/>
            <person name="Cochard B."/>
            <person name="Lefort F."/>
        </authorList>
    </citation>
    <scope>NUCLEOTIDE SEQUENCE [LARGE SCALE GENOMIC DNA]</scope>
    <source>
        <strain evidence="11 12">UASWS1009</strain>
    </source>
</reference>
<protein>
    <submittedName>
        <fullName evidence="11">Sugar ABC transporter ATP-binding protein</fullName>
    </submittedName>
</protein>
<dbReference type="Gene3D" id="3.40.50.300">
    <property type="entry name" value="P-loop containing nucleotide triphosphate hydrolases"/>
    <property type="match status" value="2"/>
</dbReference>
<comment type="similarity">
    <text evidence="1">Belongs to the ABC transporter superfamily.</text>
</comment>
<dbReference type="PANTHER" id="PTHR43790:SF1">
    <property type="entry name" value="XYLOSE IMPORT ATP-BINDING PROTEIN XYLG"/>
    <property type="match status" value="1"/>
</dbReference>
<gene>
    <name evidence="11" type="ORF">QV13_06275</name>
</gene>
<dbReference type="PROSITE" id="PS00211">
    <property type="entry name" value="ABC_TRANSPORTER_1"/>
    <property type="match status" value="1"/>
</dbReference>
<keyword evidence="6" id="KW-0547">Nucleotide-binding</keyword>
<keyword evidence="3" id="KW-1003">Cell membrane</keyword>
<dbReference type="RefSeq" id="WP_024926641.1">
    <property type="nucleotide sequence ID" value="NZ_MDEO01000027.1"/>
</dbReference>
<dbReference type="PANTHER" id="PTHR43790">
    <property type="entry name" value="CARBOHYDRATE TRANSPORT ATP-BINDING PROTEIN MG119-RELATED"/>
    <property type="match status" value="1"/>
</dbReference>
<organism evidence="11 12">
    <name type="scientific">Mesorhizobium hungaricum</name>
    <dbReference type="NCBI Taxonomy" id="1566387"/>
    <lineage>
        <taxon>Bacteria</taxon>
        <taxon>Pseudomonadati</taxon>
        <taxon>Pseudomonadota</taxon>
        <taxon>Alphaproteobacteria</taxon>
        <taxon>Hyphomicrobiales</taxon>
        <taxon>Phyllobacteriaceae</taxon>
        <taxon>Mesorhizobium</taxon>
    </lineage>
</organism>
<evidence type="ECO:0000313" key="11">
    <source>
        <dbReference type="EMBL" id="OCX22160.1"/>
    </source>
</evidence>
<evidence type="ECO:0000256" key="7">
    <source>
        <dbReference type="ARBA" id="ARBA00022840"/>
    </source>
</evidence>
<dbReference type="OrthoDB" id="9805029at2"/>
<comment type="caution">
    <text evidence="11">The sequence shown here is derived from an EMBL/GenBank/DDBJ whole genome shotgun (WGS) entry which is preliminary data.</text>
</comment>
<evidence type="ECO:0000256" key="3">
    <source>
        <dbReference type="ARBA" id="ARBA00022475"/>
    </source>
</evidence>
<keyword evidence="12" id="KW-1185">Reference proteome</keyword>
<evidence type="ECO:0000256" key="8">
    <source>
        <dbReference type="ARBA" id="ARBA00022967"/>
    </source>
</evidence>
<evidence type="ECO:0000256" key="5">
    <source>
        <dbReference type="ARBA" id="ARBA00022737"/>
    </source>
</evidence>
<evidence type="ECO:0000256" key="9">
    <source>
        <dbReference type="ARBA" id="ARBA00023136"/>
    </source>
</evidence>
<keyword evidence="5" id="KW-0677">Repeat</keyword>
<keyword evidence="7 11" id="KW-0067">ATP-binding</keyword>
<dbReference type="STRING" id="1566387.QV13_06275"/>
<feature type="domain" description="ABC transporter" evidence="10">
    <location>
        <begin position="248"/>
        <end position="502"/>
    </location>
</feature>